<dbReference type="InterPro" id="IPR002717">
    <property type="entry name" value="HAT_MYST-type"/>
</dbReference>
<feature type="active site" description="Proton donor/acceptor" evidence="14">
    <location>
        <position position="657"/>
    </location>
</feature>
<feature type="region of interest" description="Disordered" evidence="17">
    <location>
        <begin position="940"/>
        <end position="1221"/>
    </location>
</feature>
<feature type="domain" description="MYST-type HAT" evidence="19">
    <location>
        <begin position="479"/>
        <end position="799"/>
    </location>
</feature>
<dbReference type="FunFam" id="3.30.40.10:FF:000005">
    <property type="entry name" value="zinc finger protein isoform X1"/>
    <property type="match status" value="1"/>
</dbReference>
<evidence type="ECO:0000259" key="18">
    <source>
        <dbReference type="PROSITE" id="PS50016"/>
    </source>
</evidence>
<evidence type="ECO:0000256" key="6">
    <source>
        <dbReference type="ARBA" id="ARBA00022737"/>
    </source>
</evidence>
<keyword evidence="8" id="KW-0862">Zinc</keyword>
<dbReference type="OrthoDB" id="787137at2759"/>
<accession>S8E9N1</accession>
<protein>
    <recommendedName>
        <fullName evidence="3 16">Histone acetyltransferase</fullName>
        <ecNumber evidence="3 16">2.3.1.48</ecNumber>
    </recommendedName>
</protein>
<evidence type="ECO:0000313" key="20">
    <source>
        <dbReference type="EMBL" id="EPT01338.1"/>
    </source>
</evidence>
<evidence type="ECO:0000313" key="21">
    <source>
        <dbReference type="Proteomes" id="UP000015241"/>
    </source>
</evidence>
<dbReference type="Pfam" id="PF17772">
    <property type="entry name" value="zf-MYST"/>
    <property type="match status" value="1"/>
</dbReference>
<comment type="subcellular location">
    <subcellularLocation>
        <location evidence="1 16">Nucleus</location>
    </subcellularLocation>
</comment>
<dbReference type="InterPro" id="IPR016181">
    <property type="entry name" value="Acyl_CoA_acyltransferase"/>
</dbReference>
<dbReference type="InterPro" id="IPR040706">
    <property type="entry name" value="Zf-MYST"/>
</dbReference>
<dbReference type="InParanoid" id="S8E9N1"/>
<dbReference type="Gene3D" id="3.30.40.10">
    <property type="entry name" value="Zinc/RING finger domain, C3HC4 (zinc finger)"/>
    <property type="match status" value="1"/>
</dbReference>
<dbReference type="EC" id="2.3.1.48" evidence="3 16"/>
<evidence type="ECO:0000256" key="1">
    <source>
        <dbReference type="ARBA" id="ARBA00004123"/>
    </source>
</evidence>
<dbReference type="SMART" id="SM00249">
    <property type="entry name" value="PHD"/>
    <property type="match status" value="2"/>
</dbReference>
<dbReference type="eggNOG" id="KOG2747">
    <property type="taxonomic scope" value="Eukaryota"/>
</dbReference>
<dbReference type="Proteomes" id="UP000015241">
    <property type="component" value="Unassembled WGS sequence"/>
</dbReference>
<evidence type="ECO:0000256" key="17">
    <source>
        <dbReference type="SAM" id="MobiDB-lite"/>
    </source>
</evidence>
<dbReference type="Pfam" id="PF00628">
    <property type="entry name" value="PHD"/>
    <property type="match status" value="2"/>
</dbReference>
<dbReference type="AlphaFoldDB" id="S8E9N1"/>
<organism evidence="20 21">
    <name type="scientific">Fomitopsis schrenkii</name>
    <name type="common">Brown rot fungus</name>
    <dbReference type="NCBI Taxonomy" id="2126942"/>
    <lineage>
        <taxon>Eukaryota</taxon>
        <taxon>Fungi</taxon>
        <taxon>Dikarya</taxon>
        <taxon>Basidiomycota</taxon>
        <taxon>Agaricomycotina</taxon>
        <taxon>Agaricomycetes</taxon>
        <taxon>Polyporales</taxon>
        <taxon>Fomitopsis</taxon>
    </lineage>
</organism>
<evidence type="ECO:0000256" key="13">
    <source>
        <dbReference type="ARBA" id="ARBA00023242"/>
    </source>
</evidence>
<keyword evidence="7 15" id="KW-0863">Zinc-finger</keyword>
<evidence type="ECO:0000256" key="2">
    <source>
        <dbReference type="ARBA" id="ARBA00010107"/>
    </source>
</evidence>
<dbReference type="EMBL" id="KE504142">
    <property type="protein sequence ID" value="EPT01338.1"/>
    <property type="molecule type" value="Genomic_DNA"/>
</dbReference>
<evidence type="ECO:0000256" key="12">
    <source>
        <dbReference type="ARBA" id="ARBA00023163"/>
    </source>
</evidence>
<dbReference type="InterPro" id="IPR011011">
    <property type="entry name" value="Znf_FYVE_PHD"/>
</dbReference>
<feature type="compositionally biased region" description="Basic and acidic residues" evidence="17">
    <location>
        <begin position="940"/>
        <end position="972"/>
    </location>
</feature>
<evidence type="ECO:0000256" key="10">
    <source>
        <dbReference type="ARBA" id="ARBA00022990"/>
    </source>
</evidence>
<dbReference type="SUPFAM" id="SSF57903">
    <property type="entry name" value="FYVE/PHD zinc finger"/>
    <property type="match status" value="2"/>
</dbReference>
<evidence type="ECO:0000256" key="5">
    <source>
        <dbReference type="ARBA" id="ARBA00022723"/>
    </source>
</evidence>
<comment type="similarity">
    <text evidence="2 16">Belongs to the MYST (SAS/MOZ) family.</text>
</comment>
<dbReference type="GO" id="GO:0006357">
    <property type="term" value="P:regulation of transcription by RNA polymerase II"/>
    <property type="evidence" value="ECO:0007669"/>
    <property type="project" value="TreeGrafter"/>
</dbReference>
<comment type="catalytic activity">
    <reaction evidence="16">
        <text>L-lysyl-[protein] + acetyl-CoA = N(6)-acetyl-L-lysyl-[protein] + CoA + H(+)</text>
        <dbReference type="Rhea" id="RHEA:45948"/>
        <dbReference type="Rhea" id="RHEA-COMP:9752"/>
        <dbReference type="Rhea" id="RHEA-COMP:10731"/>
        <dbReference type="ChEBI" id="CHEBI:15378"/>
        <dbReference type="ChEBI" id="CHEBI:29969"/>
        <dbReference type="ChEBI" id="CHEBI:57287"/>
        <dbReference type="ChEBI" id="CHEBI:57288"/>
        <dbReference type="ChEBI" id="CHEBI:61930"/>
        <dbReference type="EC" id="2.3.1.48"/>
    </reaction>
</comment>
<dbReference type="InterPro" id="IPR050603">
    <property type="entry name" value="MYST_HAT"/>
</dbReference>
<dbReference type="FunFam" id="3.30.60.60:FF:000001">
    <property type="entry name" value="Histone acetyltransferase"/>
    <property type="match status" value="1"/>
</dbReference>
<feature type="compositionally biased region" description="Acidic residues" evidence="17">
    <location>
        <begin position="1187"/>
        <end position="1221"/>
    </location>
</feature>
<dbReference type="Gene3D" id="3.30.60.60">
    <property type="entry name" value="N-acetyl transferase-like"/>
    <property type="match status" value="1"/>
</dbReference>
<keyword evidence="9" id="KW-0156">Chromatin regulator</keyword>
<feature type="compositionally biased region" description="Polar residues" evidence="17">
    <location>
        <begin position="466"/>
        <end position="477"/>
    </location>
</feature>
<dbReference type="GO" id="GO:0004402">
    <property type="term" value="F:histone acetyltransferase activity"/>
    <property type="evidence" value="ECO:0007669"/>
    <property type="project" value="InterPro"/>
</dbReference>
<reference evidence="20 21" key="1">
    <citation type="journal article" date="2012" name="Science">
        <title>The Paleozoic origin of enzymatic lignin decomposition reconstructed from 31 fungal genomes.</title>
        <authorList>
            <person name="Floudas D."/>
            <person name="Binder M."/>
            <person name="Riley R."/>
            <person name="Barry K."/>
            <person name="Blanchette R.A."/>
            <person name="Henrissat B."/>
            <person name="Martinez A.T."/>
            <person name="Otillar R."/>
            <person name="Spatafora J.W."/>
            <person name="Yadav J.S."/>
            <person name="Aerts A."/>
            <person name="Benoit I."/>
            <person name="Boyd A."/>
            <person name="Carlson A."/>
            <person name="Copeland A."/>
            <person name="Coutinho P.M."/>
            <person name="de Vries R.P."/>
            <person name="Ferreira P."/>
            <person name="Findley K."/>
            <person name="Foster B."/>
            <person name="Gaskell J."/>
            <person name="Glotzer D."/>
            <person name="Gorecki P."/>
            <person name="Heitman J."/>
            <person name="Hesse C."/>
            <person name="Hori C."/>
            <person name="Igarashi K."/>
            <person name="Jurgens J.A."/>
            <person name="Kallen N."/>
            <person name="Kersten P."/>
            <person name="Kohler A."/>
            <person name="Kuees U."/>
            <person name="Kumar T.K.A."/>
            <person name="Kuo A."/>
            <person name="LaButti K."/>
            <person name="Larrondo L.F."/>
            <person name="Lindquist E."/>
            <person name="Ling A."/>
            <person name="Lombard V."/>
            <person name="Lucas S."/>
            <person name="Lundell T."/>
            <person name="Martin R."/>
            <person name="McLaughlin D.J."/>
            <person name="Morgenstern I."/>
            <person name="Morin E."/>
            <person name="Murat C."/>
            <person name="Nagy L.G."/>
            <person name="Nolan M."/>
            <person name="Ohm R.A."/>
            <person name="Patyshakuliyeva A."/>
            <person name="Rokas A."/>
            <person name="Ruiz-Duenas F.J."/>
            <person name="Sabat G."/>
            <person name="Salamov A."/>
            <person name="Samejima M."/>
            <person name="Schmutz J."/>
            <person name="Slot J.C."/>
            <person name="St John F."/>
            <person name="Stenlid J."/>
            <person name="Sun H."/>
            <person name="Sun S."/>
            <person name="Syed K."/>
            <person name="Tsang A."/>
            <person name="Wiebenga A."/>
            <person name="Young D."/>
            <person name="Pisabarro A."/>
            <person name="Eastwood D.C."/>
            <person name="Martin F."/>
            <person name="Cullen D."/>
            <person name="Grigoriev I.V."/>
            <person name="Hibbett D.S."/>
        </authorList>
    </citation>
    <scope>NUCLEOTIDE SEQUENCE</scope>
    <source>
        <strain evidence="21">FP-58527</strain>
    </source>
</reference>
<feature type="domain" description="PHD-type" evidence="18">
    <location>
        <begin position="169"/>
        <end position="219"/>
    </location>
</feature>
<keyword evidence="21" id="KW-1185">Reference proteome</keyword>
<evidence type="ECO:0000256" key="8">
    <source>
        <dbReference type="ARBA" id="ARBA00022833"/>
    </source>
</evidence>
<dbReference type="GO" id="GO:0005634">
    <property type="term" value="C:nucleus"/>
    <property type="evidence" value="ECO:0007669"/>
    <property type="project" value="UniProtKB-SubCell"/>
</dbReference>
<dbReference type="PROSITE" id="PS50016">
    <property type="entry name" value="ZF_PHD_2"/>
    <property type="match status" value="2"/>
</dbReference>
<keyword evidence="6" id="KW-0677">Repeat</keyword>
<feature type="region of interest" description="Disordered" evidence="17">
    <location>
        <begin position="418"/>
        <end position="482"/>
    </location>
</feature>
<evidence type="ECO:0000256" key="15">
    <source>
        <dbReference type="PROSITE-ProRule" id="PRU00146"/>
    </source>
</evidence>
<dbReference type="GO" id="GO:0008270">
    <property type="term" value="F:zinc ion binding"/>
    <property type="evidence" value="ECO:0007669"/>
    <property type="project" value="UniProtKB-KW"/>
</dbReference>
<dbReference type="CDD" id="cd15526">
    <property type="entry name" value="PHD1_MOZ_d4"/>
    <property type="match status" value="1"/>
</dbReference>
<feature type="compositionally biased region" description="Basic and acidic residues" evidence="17">
    <location>
        <begin position="1005"/>
        <end position="1026"/>
    </location>
</feature>
<dbReference type="GO" id="GO:0003682">
    <property type="term" value="F:chromatin binding"/>
    <property type="evidence" value="ECO:0007669"/>
    <property type="project" value="TreeGrafter"/>
</dbReference>
<dbReference type="InterPro" id="IPR019787">
    <property type="entry name" value="Znf_PHD-finger"/>
</dbReference>
<dbReference type="HOGENOM" id="CLU_006631_0_0_1"/>
<dbReference type="SUPFAM" id="SSF55729">
    <property type="entry name" value="Acyl-CoA N-acyltransferases (Nat)"/>
    <property type="match status" value="1"/>
</dbReference>
<dbReference type="GO" id="GO:0003712">
    <property type="term" value="F:transcription coregulator activity"/>
    <property type="evidence" value="ECO:0007669"/>
    <property type="project" value="TreeGrafter"/>
</dbReference>
<feature type="region of interest" description="Disordered" evidence="17">
    <location>
        <begin position="72"/>
        <end position="131"/>
    </location>
</feature>
<keyword evidence="5" id="KW-0479">Metal-binding</keyword>
<feature type="region of interest" description="Disordered" evidence="17">
    <location>
        <begin position="238"/>
        <end position="393"/>
    </location>
</feature>
<feature type="region of interest" description="Disordered" evidence="17">
    <location>
        <begin position="1"/>
        <end position="36"/>
    </location>
</feature>
<evidence type="ECO:0000256" key="16">
    <source>
        <dbReference type="RuleBase" id="RU361211"/>
    </source>
</evidence>
<dbReference type="InterPro" id="IPR013083">
    <property type="entry name" value="Znf_RING/FYVE/PHD"/>
</dbReference>
<dbReference type="Gene3D" id="3.40.630.30">
    <property type="match status" value="1"/>
</dbReference>
<feature type="domain" description="PHD-type" evidence="18">
    <location>
        <begin position="114"/>
        <end position="172"/>
    </location>
</feature>
<evidence type="ECO:0000256" key="9">
    <source>
        <dbReference type="ARBA" id="ARBA00022853"/>
    </source>
</evidence>
<feature type="compositionally biased region" description="Basic residues" evidence="17">
    <location>
        <begin position="308"/>
        <end position="320"/>
    </location>
</feature>
<dbReference type="PANTHER" id="PTHR10615">
    <property type="entry name" value="HISTONE ACETYLTRANSFERASE"/>
    <property type="match status" value="1"/>
</dbReference>
<dbReference type="Gene3D" id="1.10.10.10">
    <property type="entry name" value="Winged helix-like DNA-binding domain superfamily/Winged helix DNA-binding domain"/>
    <property type="match status" value="1"/>
</dbReference>
<evidence type="ECO:0000256" key="7">
    <source>
        <dbReference type="ARBA" id="ARBA00022771"/>
    </source>
</evidence>
<keyword evidence="4" id="KW-0808">Transferase</keyword>
<dbReference type="FunFam" id="3.40.630.30:FF:000001">
    <property type="entry name" value="Histone acetyltransferase"/>
    <property type="match status" value="1"/>
</dbReference>
<dbReference type="InterPro" id="IPR001965">
    <property type="entry name" value="Znf_PHD"/>
</dbReference>
<keyword evidence="12" id="KW-0804">Transcription</keyword>
<feature type="compositionally biased region" description="Pro residues" evidence="17">
    <location>
        <begin position="238"/>
        <end position="254"/>
    </location>
</feature>
<evidence type="ECO:0000256" key="11">
    <source>
        <dbReference type="ARBA" id="ARBA00023015"/>
    </source>
</evidence>
<dbReference type="Pfam" id="PF01853">
    <property type="entry name" value="MOZ_SAS"/>
    <property type="match status" value="1"/>
</dbReference>
<feature type="compositionally biased region" description="Basic and acidic residues" evidence="17">
    <location>
        <begin position="367"/>
        <end position="377"/>
    </location>
</feature>
<dbReference type="GO" id="GO:1990467">
    <property type="term" value="C:NuA3a histone acetyltransferase complex"/>
    <property type="evidence" value="ECO:0007669"/>
    <property type="project" value="TreeGrafter"/>
</dbReference>
<gene>
    <name evidence="20" type="ORF">FOMPIDRAFT_1145003</name>
</gene>
<dbReference type="PROSITE" id="PS51726">
    <property type="entry name" value="MYST_HAT"/>
    <property type="match status" value="1"/>
</dbReference>
<dbReference type="CDD" id="cd15543">
    <property type="entry name" value="PHD_RSF1"/>
    <property type="match status" value="1"/>
</dbReference>
<name>S8E9N1_FOMSC</name>
<feature type="compositionally biased region" description="Acidic residues" evidence="17">
    <location>
        <begin position="1119"/>
        <end position="1129"/>
    </location>
</feature>
<dbReference type="PANTHER" id="PTHR10615:SF161">
    <property type="entry name" value="HISTONE ACETYLTRANSFERASE KAT7"/>
    <property type="match status" value="1"/>
</dbReference>
<dbReference type="STRING" id="743788.S8E9N1"/>
<evidence type="ECO:0000256" key="14">
    <source>
        <dbReference type="PIRSR" id="PIRSR602717-51"/>
    </source>
</evidence>
<evidence type="ECO:0000256" key="3">
    <source>
        <dbReference type="ARBA" id="ARBA00013184"/>
    </source>
</evidence>
<feature type="region of interest" description="Disordered" evidence="17">
    <location>
        <begin position="864"/>
        <end position="925"/>
    </location>
</feature>
<proteinExistence type="inferred from homology"/>
<keyword evidence="10" id="KW-0007">Acetylation</keyword>
<sequence>MNGADYTPASSLQPDPDHQNPISNSGGDDIPIDPALNAIPVDPALLAEGQRSSVEVVLPPVVAPQPRVYQFRQYTPGPQGDPFAPQPSPYLQVEQSTPPPAVKPPKKRRQPRREEECGFCQGNDSRNKEGQPERMVSCAECGRSTHPSCLDLADIGDVMHSYAWLCHDCKRCEVCQKKERGNKMILCERCDRGWHMDCLQPPLDEAPPGSWYCPPCAGVSQDTQFVPQPDIHYPTKVPPVAEPSIPAYPTPGPEHPTKLPPEHIAALRSSSVASSSRITDRRRYATVGATDESEVDADGEATPAATRSKSKKKQRPKGKTPMRDDSEVEDATPSVRSLKRPRVRLASPAPPSSPTQKSGTGLRIRLPLREKGKARDDDPGDPPKGMFDDILSQEDRDTAETSILAADKQRFEKSRLAAEERLYPKPPPTPVEVPETPGAGPSSRPTRSSLRQLPIATPLSERSDSPARSTPGPQSQKPPDGLRIRKIRFGGYDIDTWFDAPFPEEYANIPDGRLWYCEFCLKYMKSKFLANRHLMKCKMRFPPGDEIYRDGPISIFEVDGRKNKIYCQNLCLLSKMFLDHKSLFYDVEPFLFYVITEFDDVGARFVGYFSKEKRSPKDYNVSCIMTLPVRQRRGWGQLLIDFSYLLSRKEQRPGSPEKPLSPLGAISYRKYWTFAIYRYLRTAPLNPRLEDICTATAMTIEDTCNTLLHLRMIQTDDPVNRPKPMPGQAIKVLKGRKNGIARKHLQRRETHDDDKLKGPFVAPTRYEIHWDPDEVALYLADMASKNYVTLKPEKLKWSPFIVSRTSKTEQLPTANSATAQALGAQAMIASDAVPAVVETPGPVADLRDLGAMHSESPFDLFNDDVVENVSSPPRDASRQPQGMDVDPSPSVPDGSLPPGSTHEPASETTAGSDPSPEETQTNEQTQLELDEAMARKLARDLQMSDRSLRRRSTNDAKSAEDARQRTQDESPTVRKSRPAAGRRTSVRVTANVSPVKAGSGARRASQGDRDEAAKRPLRSRTIEPDAARGATSARSVSPRKRRRVESPQPMEVDTATTPFRRSSRRGVTEEPTGRGQRRAPMRRNTDMPVRPPSPIKTRRSPRKPTSDAATFEAPYDAEGAGEQDVEMQDESVNSPLTGAASRHSVPSEVTLVVTPTAAGMNKGSPGGPVAMPPVLSAVDDGAYGGMDVDEDEKDDDYTADHEDEDAEGEPDEEGEPDLGEG</sequence>
<keyword evidence="13 16" id="KW-0539">Nucleus</keyword>
<evidence type="ECO:0000259" key="19">
    <source>
        <dbReference type="PROSITE" id="PS51726"/>
    </source>
</evidence>
<keyword evidence="11" id="KW-0805">Transcription regulation</keyword>
<dbReference type="GO" id="GO:0031507">
    <property type="term" value="P:heterochromatin formation"/>
    <property type="evidence" value="ECO:0007669"/>
    <property type="project" value="UniProtKB-ARBA"/>
</dbReference>
<dbReference type="InterPro" id="IPR036388">
    <property type="entry name" value="WH-like_DNA-bd_sf"/>
</dbReference>
<evidence type="ECO:0000256" key="4">
    <source>
        <dbReference type="ARBA" id="ARBA00022679"/>
    </source>
</evidence>